<protein>
    <submittedName>
        <fullName evidence="5">Tetratricopeptide repeat protein</fullName>
    </submittedName>
</protein>
<keyword evidence="6" id="KW-1185">Reference proteome</keyword>
<dbReference type="GeneID" id="82149050"/>
<dbReference type="SMART" id="SM00028">
    <property type="entry name" value="TPR"/>
    <property type="match status" value="2"/>
</dbReference>
<dbReference type="PROSITE" id="PS51257">
    <property type="entry name" value="PROKAR_LIPOPROTEIN"/>
    <property type="match status" value="1"/>
</dbReference>
<dbReference type="PANTHER" id="PTHR44943:SF4">
    <property type="entry name" value="TPR REPEAT-CONTAINING PROTEIN MJ0798"/>
    <property type="match status" value="1"/>
</dbReference>
<dbReference type="RefSeq" id="WP_135470988.1">
    <property type="nucleotide sequence ID" value="NZ_CASNDD010000038.1"/>
</dbReference>
<evidence type="ECO:0000256" key="1">
    <source>
        <dbReference type="ARBA" id="ARBA00022737"/>
    </source>
</evidence>
<dbReference type="PANTHER" id="PTHR44943">
    <property type="entry name" value="CELLULOSE SYNTHASE OPERON PROTEIN C"/>
    <property type="match status" value="1"/>
</dbReference>
<dbReference type="Pfam" id="PF14322">
    <property type="entry name" value="SusD-like_3"/>
    <property type="match status" value="1"/>
</dbReference>
<keyword evidence="1" id="KW-0677">Repeat</keyword>
<dbReference type="InterPro" id="IPR051685">
    <property type="entry name" value="Ycf3/AcsC/BcsC/TPR_MFPF"/>
</dbReference>
<dbReference type="Gene3D" id="1.25.40.390">
    <property type="match status" value="1"/>
</dbReference>
<accession>A0A4Z0V998</accession>
<dbReference type="InterPro" id="IPR011990">
    <property type="entry name" value="TPR-like_helical_dom_sf"/>
</dbReference>
<evidence type="ECO:0000313" key="6">
    <source>
        <dbReference type="Proteomes" id="UP000297635"/>
    </source>
</evidence>
<evidence type="ECO:0000256" key="2">
    <source>
        <dbReference type="ARBA" id="ARBA00022803"/>
    </source>
</evidence>
<keyword evidence="2 3" id="KW-0802">TPR repeat</keyword>
<gene>
    <name evidence="5" type="ORF">EZ315_04535</name>
</gene>
<evidence type="ECO:0000256" key="3">
    <source>
        <dbReference type="PROSITE-ProRule" id="PRU00339"/>
    </source>
</evidence>
<dbReference type="SUPFAM" id="SSF48452">
    <property type="entry name" value="TPR-like"/>
    <property type="match status" value="1"/>
</dbReference>
<dbReference type="InterPro" id="IPR033985">
    <property type="entry name" value="SusD-like_N"/>
</dbReference>
<feature type="domain" description="SusD-like N-terminal" evidence="4">
    <location>
        <begin position="78"/>
        <end position="225"/>
    </location>
</feature>
<evidence type="ECO:0000313" key="5">
    <source>
        <dbReference type="EMBL" id="TGG39998.1"/>
    </source>
</evidence>
<dbReference type="AlphaFoldDB" id="A0A4Z0V998"/>
<feature type="repeat" description="TPR" evidence="3">
    <location>
        <begin position="217"/>
        <end position="250"/>
    </location>
</feature>
<dbReference type="InterPro" id="IPR019734">
    <property type="entry name" value="TPR_rpt"/>
</dbReference>
<comment type="caution">
    <text evidence="5">The sequence shown here is derived from an EMBL/GenBank/DDBJ whole genome shotgun (WGS) entry which is preliminary data.</text>
</comment>
<sequence>MRKKYISLLLTLLAVFTSCDDKLDITPRGFSTLNTVDDLGALINKEWRIYDWDFNHEMITGNTFALWSTPEEIFNVKNSVEYAFIYADESVDRVALCEEDDRYKEIYSNIKYCNIVACQMPDLDGDQYKKNRFIAQARILRAWFHFLAVNLWAAQYDEATAASTGGVPYVDNIDFGAEKTKLTVAQVYEKILADCSDELIECLDKTPTDDPFRFEADFGYAVRARVLFQMKRYEEAATYARKALEINPTIEDRSTIVDKGTWESTFNSPNHYMFILTSFVTNQSEMGNMTLTPKFLSLYEQGDYVRYYSREDDWTEYDDLLYGPEGSANYSPQGAARINVWGLRAEQMYYVLGECLIRAGQIDEGLDQVDKVRKYRIHPEFYRPFKGTVNTKQEAMALLSKAKTVECIISYENFFDCKRRNTEPEYAADVVHHMDDFGDFTIRPNSPLWIYPFPMNATNFNPSLTQNI</sequence>
<evidence type="ECO:0000259" key="4">
    <source>
        <dbReference type="Pfam" id="PF14322"/>
    </source>
</evidence>
<name>A0A4Z0V998_9BACT</name>
<dbReference type="Proteomes" id="UP000297635">
    <property type="component" value="Unassembled WGS sequence"/>
</dbReference>
<organism evidence="5 6">
    <name type="scientific">Duncaniella freteri</name>
    <dbReference type="NCBI Taxonomy" id="2530391"/>
    <lineage>
        <taxon>Bacteria</taxon>
        <taxon>Pseudomonadati</taxon>
        <taxon>Bacteroidota</taxon>
        <taxon>Bacteroidia</taxon>
        <taxon>Bacteroidales</taxon>
        <taxon>Muribaculaceae</taxon>
        <taxon>Duncaniella</taxon>
    </lineage>
</organism>
<reference evidence="5 6" key="1">
    <citation type="submission" date="2019-02" db="EMBL/GenBank/DDBJ databases">
        <title>Isolation and identification of novel species under the genus Muribaculum.</title>
        <authorList>
            <person name="Miyake S."/>
            <person name="Ding Y."/>
            <person name="Low A."/>
            <person name="Soh M."/>
            <person name="Seedorf H."/>
        </authorList>
    </citation>
    <scope>NUCLEOTIDE SEQUENCE [LARGE SCALE GENOMIC DNA]</scope>
    <source>
        <strain evidence="5 6">TLL-A3</strain>
    </source>
</reference>
<dbReference type="EMBL" id="SJSA01000001">
    <property type="protein sequence ID" value="TGG39998.1"/>
    <property type="molecule type" value="Genomic_DNA"/>
</dbReference>
<proteinExistence type="predicted"/>
<dbReference type="PROSITE" id="PS50005">
    <property type="entry name" value="TPR"/>
    <property type="match status" value="1"/>
</dbReference>